<name>A0A8S5VYE8_9VIRU</name>
<dbReference type="EMBL" id="BK031033">
    <property type="protein sequence ID" value="DAI59067.1"/>
    <property type="molecule type" value="Genomic_DNA"/>
</dbReference>
<evidence type="ECO:0000313" key="2">
    <source>
        <dbReference type="EMBL" id="DAI59067.1"/>
    </source>
</evidence>
<reference evidence="2" key="1">
    <citation type="journal article" date="2021" name="Proc. Natl. Acad. Sci. U.S.A.">
        <title>A Catalog of Tens of Thousands of Viruses from Human Metagenomes Reveals Hidden Associations with Chronic Diseases.</title>
        <authorList>
            <person name="Tisza M.J."/>
            <person name="Buck C.B."/>
        </authorList>
    </citation>
    <scope>NUCLEOTIDE SEQUENCE</scope>
    <source>
        <strain evidence="2">Ct3cV12</strain>
    </source>
</reference>
<protein>
    <submittedName>
        <fullName evidence="2">Uncharacterized protein</fullName>
    </submittedName>
</protein>
<accession>A0A8S5VYE8</accession>
<keyword evidence="1" id="KW-0472">Membrane</keyword>
<proteinExistence type="predicted"/>
<evidence type="ECO:0000256" key="1">
    <source>
        <dbReference type="SAM" id="Phobius"/>
    </source>
</evidence>
<keyword evidence="1" id="KW-1133">Transmembrane helix</keyword>
<keyword evidence="1" id="KW-0812">Transmembrane</keyword>
<feature type="transmembrane region" description="Helical" evidence="1">
    <location>
        <begin position="6"/>
        <end position="22"/>
    </location>
</feature>
<sequence length="49" mass="5116">MGGKIGMLLTGTFALIAIYLFLNHSGSTVKIIGQLGSTYTSGVKTLQGR</sequence>
<organism evidence="2">
    <name type="scientific">Tectiviridae sp</name>
    <dbReference type="NCBI Taxonomy" id="2831614"/>
    <lineage>
        <taxon>Viruses</taxon>
        <taxon>Varidnaviria</taxon>
        <taxon>Bamfordvirae</taxon>
        <taxon>Preplasmiviricota</taxon>
        <taxon>Prepoliviricotina</taxon>
        <taxon>Tectiliviricetes</taxon>
        <taxon>Kalamavirales</taxon>
        <taxon>Tectiviridae</taxon>
    </lineage>
</organism>